<keyword evidence="7" id="KW-0106">Calcium</keyword>
<dbReference type="AlphaFoldDB" id="A0A6G1SM67"/>
<keyword evidence="8" id="KW-0442">Lipid degradation</keyword>
<feature type="region of interest" description="Disordered" evidence="11">
    <location>
        <begin position="710"/>
        <end position="760"/>
    </location>
</feature>
<dbReference type="InterPro" id="IPR016090">
    <property type="entry name" value="PLA2-like_dom"/>
</dbReference>
<comment type="subcellular location">
    <subcellularLocation>
        <location evidence="3">Secreted</location>
    </subcellularLocation>
</comment>
<evidence type="ECO:0000256" key="11">
    <source>
        <dbReference type="SAM" id="MobiDB-lite"/>
    </source>
</evidence>
<dbReference type="Gene3D" id="1.20.90.10">
    <property type="entry name" value="Phospholipase A2 domain"/>
    <property type="match status" value="1"/>
</dbReference>
<keyword evidence="9" id="KW-0443">Lipid metabolism</keyword>
<feature type="region of interest" description="Disordered" evidence="11">
    <location>
        <begin position="849"/>
        <end position="910"/>
    </location>
</feature>
<evidence type="ECO:0000256" key="6">
    <source>
        <dbReference type="ARBA" id="ARBA00022801"/>
    </source>
</evidence>
<dbReference type="PROSITE" id="PS00118">
    <property type="entry name" value="PA2_HIS"/>
    <property type="match status" value="1"/>
</dbReference>
<feature type="compositionally biased region" description="Polar residues" evidence="11">
    <location>
        <begin position="727"/>
        <end position="745"/>
    </location>
</feature>
<comment type="cofactor">
    <cofactor evidence="2">
        <name>Ca(2+)</name>
        <dbReference type="ChEBI" id="CHEBI:29108"/>
    </cofactor>
</comment>
<feature type="domain" description="Phospholipase A2-like central" evidence="12">
    <location>
        <begin position="928"/>
        <end position="1022"/>
    </location>
</feature>
<feature type="compositionally biased region" description="Low complexity" evidence="11">
    <location>
        <begin position="809"/>
        <end position="824"/>
    </location>
</feature>
<feature type="compositionally biased region" description="Gly residues" evidence="11">
    <location>
        <begin position="746"/>
        <end position="755"/>
    </location>
</feature>
<evidence type="ECO:0000256" key="8">
    <source>
        <dbReference type="ARBA" id="ARBA00022963"/>
    </source>
</evidence>
<dbReference type="InterPro" id="IPR033113">
    <property type="entry name" value="PLA2_histidine"/>
</dbReference>
<evidence type="ECO:0000256" key="5">
    <source>
        <dbReference type="ARBA" id="ARBA00022525"/>
    </source>
</evidence>
<dbReference type="GO" id="GO:0004623">
    <property type="term" value="F:phospholipase A2 activity"/>
    <property type="evidence" value="ECO:0007669"/>
    <property type="project" value="UniProtKB-EC"/>
</dbReference>
<feature type="region of interest" description="Disordered" evidence="11">
    <location>
        <begin position="116"/>
        <end position="203"/>
    </location>
</feature>
<protein>
    <submittedName>
        <fullName evidence="13">Phospholipase A2 isozymes PA3A/PA3B/PA5</fullName>
    </submittedName>
</protein>
<feature type="compositionally biased region" description="Low complexity" evidence="11">
    <location>
        <begin position="124"/>
        <end position="159"/>
    </location>
</feature>
<dbReference type="GO" id="GO:0050482">
    <property type="term" value="P:arachidonate secretion"/>
    <property type="evidence" value="ECO:0007669"/>
    <property type="project" value="InterPro"/>
</dbReference>
<gene>
    <name evidence="13" type="primary">PA23</name>
    <name evidence="13" type="ORF">g.10273</name>
</gene>
<feature type="region of interest" description="Disordered" evidence="11">
    <location>
        <begin position="573"/>
        <end position="617"/>
    </location>
</feature>
<name>A0A6G1SM67_9ACAR</name>
<feature type="region of interest" description="Disordered" evidence="11">
    <location>
        <begin position="788"/>
        <end position="835"/>
    </location>
</feature>
<dbReference type="PANTHER" id="PTHR12253">
    <property type="entry name" value="RH14732P"/>
    <property type="match status" value="1"/>
</dbReference>
<dbReference type="GO" id="GO:0005576">
    <property type="term" value="C:extracellular region"/>
    <property type="evidence" value="ECO:0007669"/>
    <property type="project" value="UniProtKB-SubCell"/>
</dbReference>
<feature type="compositionally biased region" description="Polar residues" evidence="11">
    <location>
        <begin position="710"/>
        <end position="719"/>
    </location>
</feature>
<organism evidence="13">
    <name type="scientific">Aceria tosichella</name>
    <name type="common">wheat curl mite</name>
    <dbReference type="NCBI Taxonomy" id="561515"/>
    <lineage>
        <taxon>Eukaryota</taxon>
        <taxon>Metazoa</taxon>
        <taxon>Ecdysozoa</taxon>
        <taxon>Arthropoda</taxon>
        <taxon>Chelicerata</taxon>
        <taxon>Arachnida</taxon>
        <taxon>Acari</taxon>
        <taxon>Acariformes</taxon>
        <taxon>Trombidiformes</taxon>
        <taxon>Prostigmata</taxon>
        <taxon>Eupodina</taxon>
        <taxon>Eriophyoidea</taxon>
        <taxon>Eriophyidae</taxon>
        <taxon>Eriophyinae</taxon>
        <taxon>Aceriini</taxon>
        <taxon>Aceria</taxon>
    </lineage>
</organism>
<dbReference type="EMBL" id="GGYP01006698">
    <property type="protein sequence ID" value="MDE51469.1"/>
    <property type="molecule type" value="Transcribed_RNA"/>
</dbReference>
<dbReference type="SUPFAM" id="SSF48619">
    <property type="entry name" value="Phospholipase A2, PLA2"/>
    <property type="match status" value="1"/>
</dbReference>
<evidence type="ECO:0000256" key="2">
    <source>
        <dbReference type="ARBA" id="ARBA00001913"/>
    </source>
</evidence>
<evidence type="ECO:0000313" key="13">
    <source>
        <dbReference type="EMBL" id="MDE51469.1"/>
    </source>
</evidence>
<evidence type="ECO:0000256" key="4">
    <source>
        <dbReference type="ARBA" id="ARBA00009659"/>
    </source>
</evidence>
<evidence type="ECO:0000256" key="1">
    <source>
        <dbReference type="ARBA" id="ARBA00001604"/>
    </source>
</evidence>
<evidence type="ECO:0000256" key="3">
    <source>
        <dbReference type="ARBA" id="ARBA00004613"/>
    </source>
</evidence>
<feature type="compositionally biased region" description="Polar residues" evidence="11">
    <location>
        <begin position="883"/>
        <end position="892"/>
    </location>
</feature>
<comment type="similarity">
    <text evidence="4">Belongs to the phospholipase A2 family. Group III subfamily.</text>
</comment>
<evidence type="ECO:0000256" key="10">
    <source>
        <dbReference type="ARBA" id="ARBA00023145"/>
    </source>
</evidence>
<dbReference type="Pfam" id="PF05826">
    <property type="entry name" value="Phospholip_A2_2"/>
    <property type="match status" value="1"/>
</dbReference>
<comment type="catalytic activity">
    <reaction evidence="1">
        <text>a 1,2-diacyl-sn-glycero-3-phosphocholine + H2O = a 1-acyl-sn-glycero-3-phosphocholine + a fatty acid + H(+)</text>
        <dbReference type="Rhea" id="RHEA:15801"/>
        <dbReference type="ChEBI" id="CHEBI:15377"/>
        <dbReference type="ChEBI" id="CHEBI:15378"/>
        <dbReference type="ChEBI" id="CHEBI:28868"/>
        <dbReference type="ChEBI" id="CHEBI:57643"/>
        <dbReference type="ChEBI" id="CHEBI:58168"/>
        <dbReference type="EC" id="3.1.1.4"/>
    </reaction>
</comment>
<proteinExistence type="inferred from homology"/>
<feature type="compositionally biased region" description="Low complexity" evidence="11">
    <location>
        <begin position="573"/>
        <end position="600"/>
    </location>
</feature>
<sequence>MMARRSGTSHKCVEEKRRQLPIYQHYTLSPGKTKSHHPEARCIHCHKEFVCGSKQRLIRHIRKCNSISNPEQIIAETLNTLARNSATGQLNHSILEASNLLPSQISQIQHSATQQLVGQAIHQNSPTNSSTVTTATDSTSNNIINNNNNGNNLGNNTSGSGMGSGDQTPVATSSNSSMPTRKAPRRGRKPGSQNSIGPGIHVTTGIDGKTHFLPASQLTQVVTHGSPQIITQAHNGRSGQVSYAYQATVASTTTPATNITATGAHINTSNSGHLPCAAPTHHSSPFKLNSELIDKAYLKLVLTRNLPLSLCDTKEFHAWLKTFANDYKPPSSINLIAQNLKHEAQSAKYRVNNILAKAPKKTINLELHNWPDEIRGHSWYAMIAGIDHKRFLISTRDLLGQLNQRSLVHSDDVSADKLFNEFVDDNIKRVGSDRINSLILTGKRDADFIVEHARRSLYSTHPSIVTYYCWWYFTNLLCSDIFEHNETFKTVLRNSNLLIDFISRRPQFNSYLEKFGPFAGASGALYQKRDSNRWYSHLVCYLFQYLKNNSESIRRILEDYSLSNLSFYSNDNNNNNNNTNTMQVIESNNNNNSNKNYSKNQQVPNKPGQRDQPAPVNHDEITDLNLASSYSPDPLELAANEMSVSLNDMNNTIVDCFLVDVEKRPEQKRAIERRHNEEAITRRVDFKSMLTMIQGCRSLTLTSLANQTYQQDGNGQTTSNKKDQLPVSASSSIPTQVLQAKTNVPSGGGGGGGGDKPNERRINARAAPALTAGQQTQFVDSRQMRALNEQIKPVERPATQATTGREQQPKQLKQQQQQLPSTTTTDDDDNNNPFGSLVDALIATLARSNDQPKASVGATSKEEPNAIVDPVTGVPSLPLPPSNARQSAQLTTLPKGANSESPVAELGSDDEAQRASYVTMGMSMMSGIVPNTLWCGLGDRAKNYSELGSEYQVDACCRAHDHCPIRLAPFSSDYQLINWSMSTRSHCDCDTDFNECLSALNTTLSNVIKVLYFRFVGLQCIDLEGRKESSLAIPPPPPPSLPIE</sequence>
<evidence type="ECO:0000256" key="7">
    <source>
        <dbReference type="ARBA" id="ARBA00022837"/>
    </source>
</evidence>
<keyword evidence="5" id="KW-0964">Secreted</keyword>
<keyword evidence="10" id="KW-0865">Zymogen</keyword>
<feature type="compositionally biased region" description="Polar residues" evidence="11">
    <location>
        <begin position="166"/>
        <end position="179"/>
    </location>
</feature>
<evidence type="ECO:0000259" key="12">
    <source>
        <dbReference type="Pfam" id="PF05826"/>
    </source>
</evidence>
<dbReference type="InterPro" id="IPR036444">
    <property type="entry name" value="PLipase_A2_dom_sf"/>
</dbReference>
<keyword evidence="6" id="KW-0378">Hydrolase</keyword>
<reference evidence="13" key="1">
    <citation type="submission" date="2018-10" db="EMBL/GenBank/DDBJ databases">
        <title>Transcriptome assembly of Aceria tosichella (Wheat curl mite) Type 2.</title>
        <authorList>
            <person name="Scully E.D."/>
            <person name="Geib S.M."/>
            <person name="Palmer N.A."/>
            <person name="Gupta A.K."/>
            <person name="Sarath G."/>
            <person name="Tatineni S."/>
        </authorList>
    </citation>
    <scope>NUCLEOTIDE SEQUENCE</scope>
    <source>
        <strain evidence="13">LincolnNE</strain>
    </source>
</reference>
<dbReference type="GO" id="GO:0006644">
    <property type="term" value="P:phospholipid metabolic process"/>
    <property type="evidence" value="ECO:0007669"/>
    <property type="project" value="InterPro"/>
</dbReference>
<dbReference type="GO" id="GO:0016042">
    <property type="term" value="P:lipid catabolic process"/>
    <property type="evidence" value="ECO:0007669"/>
    <property type="project" value="UniProtKB-KW"/>
</dbReference>
<accession>A0A6G1SM67</accession>
<evidence type="ECO:0000256" key="9">
    <source>
        <dbReference type="ARBA" id="ARBA00023098"/>
    </source>
</evidence>